<accession>A0A1V4JLL0</accession>
<feature type="region of interest" description="Disordered" evidence="1">
    <location>
        <begin position="1"/>
        <end position="32"/>
    </location>
</feature>
<protein>
    <submittedName>
        <fullName evidence="2">Uncharacterized protein</fullName>
    </submittedName>
</protein>
<dbReference type="EMBL" id="LSYS01006902">
    <property type="protein sequence ID" value="OPJ73078.1"/>
    <property type="molecule type" value="Genomic_DNA"/>
</dbReference>
<sequence length="66" mass="7439">MLVVPRCPEADFGASSRSLQPWTEEKKQNEEPSALLNVQSPALHKINLGMYLVYLSQAVNPKLDER</sequence>
<evidence type="ECO:0000313" key="2">
    <source>
        <dbReference type="EMBL" id="OPJ73078.1"/>
    </source>
</evidence>
<name>A0A1V4JLL0_PATFA</name>
<dbReference type="AlphaFoldDB" id="A0A1V4JLL0"/>
<evidence type="ECO:0000256" key="1">
    <source>
        <dbReference type="SAM" id="MobiDB-lite"/>
    </source>
</evidence>
<comment type="caution">
    <text evidence="2">The sequence shown here is derived from an EMBL/GenBank/DDBJ whole genome shotgun (WGS) entry which is preliminary data.</text>
</comment>
<reference evidence="2 3" key="1">
    <citation type="submission" date="2016-02" db="EMBL/GenBank/DDBJ databases">
        <title>Band-tailed pigeon sequencing and assembly.</title>
        <authorList>
            <person name="Soares A.E."/>
            <person name="Novak B.J."/>
            <person name="Rice E.S."/>
            <person name="O'Connell B."/>
            <person name="Chang D."/>
            <person name="Weber S."/>
            <person name="Shapiro B."/>
        </authorList>
    </citation>
    <scope>NUCLEOTIDE SEQUENCE [LARGE SCALE GENOMIC DNA]</scope>
    <source>
        <strain evidence="2">BTP2013</strain>
        <tissue evidence="2">Blood</tissue>
    </source>
</reference>
<proteinExistence type="predicted"/>
<keyword evidence="3" id="KW-1185">Reference proteome</keyword>
<evidence type="ECO:0000313" key="3">
    <source>
        <dbReference type="Proteomes" id="UP000190648"/>
    </source>
</evidence>
<dbReference type="Proteomes" id="UP000190648">
    <property type="component" value="Unassembled WGS sequence"/>
</dbReference>
<gene>
    <name evidence="2" type="ORF">AV530_005494</name>
</gene>
<organism evidence="2 3">
    <name type="scientific">Patagioenas fasciata monilis</name>
    <dbReference type="NCBI Taxonomy" id="372326"/>
    <lineage>
        <taxon>Eukaryota</taxon>
        <taxon>Metazoa</taxon>
        <taxon>Chordata</taxon>
        <taxon>Craniata</taxon>
        <taxon>Vertebrata</taxon>
        <taxon>Euteleostomi</taxon>
        <taxon>Archelosauria</taxon>
        <taxon>Archosauria</taxon>
        <taxon>Dinosauria</taxon>
        <taxon>Saurischia</taxon>
        <taxon>Theropoda</taxon>
        <taxon>Coelurosauria</taxon>
        <taxon>Aves</taxon>
        <taxon>Neognathae</taxon>
        <taxon>Neoaves</taxon>
        <taxon>Columbimorphae</taxon>
        <taxon>Columbiformes</taxon>
        <taxon>Columbidae</taxon>
        <taxon>Patagioenas</taxon>
    </lineage>
</organism>